<keyword evidence="3" id="KW-1185">Reference proteome</keyword>
<feature type="transmembrane region" description="Helical" evidence="1">
    <location>
        <begin position="34"/>
        <end position="56"/>
    </location>
</feature>
<feature type="transmembrane region" description="Helical" evidence="1">
    <location>
        <begin position="214"/>
        <end position="240"/>
    </location>
</feature>
<dbReference type="PANTHER" id="PTHR15573">
    <property type="entry name" value="G-PROTEIN COUPLED RECEPTOR 160-RELATED"/>
    <property type="match status" value="1"/>
</dbReference>
<dbReference type="STRING" id="56723.ENSLBEP00000017628"/>
<sequence length="251" mass="28372">MMIPIPSILISLGGKCLLNWTLVFIQRNYICQSFLGVFSVSLSVIDTALTLSVTTFHLHTDGYVILLGLKLTTFHVCLLVQIFGQIYNALQLPVVVLAGLDHFCTLTQCLQFTIAGVRMFFILSVTGFLWYLTALYVFLLSDFNPVLEEVSYNQIHQCWILRTSYTLQVALLLLLSLGYAALHAGCSTQLWKDQNTVQSRTLSRKNVVYQTLHVFLNTWALFLFFLAAFLLLPVGIPAYLAMNVIWLSFLN</sequence>
<feature type="transmembrane region" description="Helical" evidence="1">
    <location>
        <begin position="120"/>
        <end position="139"/>
    </location>
</feature>
<reference evidence="2" key="2">
    <citation type="submission" date="2025-09" db="UniProtKB">
        <authorList>
            <consortium name="Ensembl"/>
        </authorList>
    </citation>
    <scope>IDENTIFICATION</scope>
</reference>
<dbReference type="GO" id="GO:0005886">
    <property type="term" value="C:plasma membrane"/>
    <property type="evidence" value="ECO:0007669"/>
    <property type="project" value="TreeGrafter"/>
</dbReference>
<dbReference type="InterPro" id="IPR042353">
    <property type="entry name" value="GPR160"/>
</dbReference>
<dbReference type="Proteomes" id="UP000261660">
    <property type="component" value="Unplaced"/>
</dbReference>
<protein>
    <submittedName>
        <fullName evidence="2">G protein-coupled receptor 160</fullName>
    </submittedName>
</protein>
<dbReference type="FunCoup" id="A0A3Q3FEG3">
    <property type="interactions" value="887"/>
</dbReference>
<evidence type="ECO:0000256" key="1">
    <source>
        <dbReference type="SAM" id="Phobius"/>
    </source>
</evidence>
<dbReference type="GeneTree" id="ENSGT00390000015520"/>
<keyword evidence="1" id="KW-0812">Transmembrane</keyword>
<evidence type="ECO:0000313" key="3">
    <source>
        <dbReference type="Proteomes" id="UP000261660"/>
    </source>
</evidence>
<feature type="transmembrane region" description="Helical" evidence="1">
    <location>
        <begin position="6"/>
        <end position="25"/>
    </location>
</feature>
<dbReference type="GO" id="GO:0043235">
    <property type="term" value="C:receptor complex"/>
    <property type="evidence" value="ECO:0007669"/>
    <property type="project" value="TreeGrafter"/>
</dbReference>
<accession>A0A3Q3FEG3</accession>
<organism evidence="2 3">
    <name type="scientific">Labrus bergylta</name>
    <name type="common">ballan wrasse</name>
    <dbReference type="NCBI Taxonomy" id="56723"/>
    <lineage>
        <taxon>Eukaryota</taxon>
        <taxon>Metazoa</taxon>
        <taxon>Chordata</taxon>
        <taxon>Craniata</taxon>
        <taxon>Vertebrata</taxon>
        <taxon>Euteleostomi</taxon>
        <taxon>Actinopterygii</taxon>
        <taxon>Neopterygii</taxon>
        <taxon>Teleostei</taxon>
        <taxon>Neoteleostei</taxon>
        <taxon>Acanthomorphata</taxon>
        <taxon>Eupercaria</taxon>
        <taxon>Labriformes</taxon>
        <taxon>Labridae</taxon>
        <taxon>Labrus</taxon>
    </lineage>
</organism>
<keyword evidence="1" id="KW-0472">Membrane</keyword>
<name>A0A3Q3FEG3_9LABR</name>
<reference evidence="2" key="1">
    <citation type="submission" date="2025-08" db="UniProtKB">
        <authorList>
            <consortium name="Ensembl"/>
        </authorList>
    </citation>
    <scope>IDENTIFICATION</scope>
</reference>
<dbReference type="InParanoid" id="A0A3Q3FEG3"/>
<feature type="transmembrane region" description="Helical" evidence="1">
    <location>
        <begin position="159"/>
        <end position="182"/>
    </location>
</feature>
<proteinExistence type="predicted"/>
<keyword evidence="1" id="KW-1133">Transmembrane helix</keyword>
<dbReference type="PANTHER" id="PTHR15573:SF0">
    <property type="entry name" value="G-PROTEIN COUPLED RECEPTOR 160-RELATED"/>
    <property type="match status" value="1"/>
</dbReference>
<evidence type="ECO:0000313" key="2">
    <source>
        <dbReference type="Ensembl" id="ENSLBEP00000017628.1"/>
    </source>
</evidence>
<dbReference type="Ensembl" id="ENSLBET00000018616.1">
    <property type="protein sequence ID" value="ENSLBEP00000017628.1"/>
    <property type="gene ID" value="ENSLBEG00000013603.1"/>
</dbReference>
<dbReference type="AlphaFoldDB" id="A0A3Q3FEG3"/>